<feature type="signal peptide" evidence="1">
    <location>
        <begin position="1"/>
        <end position="18"/>
    </location>
</feature>
<dbReference type="RefSeq" id="WP_413780875.1">
    <property type="nucleotide sequence ID" value="NZ_JAUOZS010000001.1"/>
</dbReference>
<proteinExistence type="predicted"/>
<evidence type="ECO:0000256" key="1">
    <source>
        <dbReference type="SAM" id="SignalP"/>
    </source>
</evidence>
<sequence length="140" mass="14430">MIRLVVILLTALTVVAAAGCGGGGGGGGSGGAGVVTTYVHFHDQNGNPLVLTLTYTTPSGKAYSVTSNSSGDVVIVTNEVGVYVVNRIDLPSTGGTYYVNSAVFTNDPEDLRNNLVTKYDVTIDLSGNSPGFPVYIVRTQ</sequence>
<evidence type="ECO:0000313" key="2">
    <source>
        <dbReference type="EMBL" id="MDT8902393.1"/>
    </source>
</evidence>
<feature type="chain" id="PRO_5046196463" description="Carboxypeptidase regulatory-like domain-containing protein" evidence="1">
    <location>
        <begin position="19"/>
        <end position="140"/>
    </location>
</feature>
<accession>A0ABU3P024</accession>
<dbReference type="PROSITE" id="PS51257">
    <property type="entry name" value="PROKAR_LIPOPROTEIN"/>
    <property type="match status" value="1"/>
</dbReference>
<reference evidence="2 3" key="1">
    <citation type="submission" date="2023-07" db="EMBL/GenBank/DDBJ databases">
        <title>The novel representative of Negativicutes class, Anaeroselena agilis gen. nov. sp. nov.</title>
        <authorList>
            <person name="Prokofeva M.I."/>
            <person name="Elcheninov A.G."/>
            <person name="Klyukina A."/>
            <person name="Kublanov I.V."/>
            <person name="Frolov E.N."/>
            <person name="Podosokorskaya O.A."/>
        </authorList>
    </citation>
    <scope>NUCLEOTIDE SEQUENCE [LARGE SCALE GENOMIC DNA]</scope>
    <source>
        <strain evidence="2 3">4137-cl</strain>
    </source>
</reference>
<keyword evidence="3" id="KW-1185">Reference proteome</keyword>
<protein>
    <recommendedName>
        <fullName evidence="4">Carboxypeptidase regulatory-like domain-containing protein</fullName>
    </recommendedName>
</protein>
<organism evidence="2 3">
    <name type="scientific">Anaeroselena agilis</name>
    <dbReference type="NCBI Taxonomy" id="3063788"/>
    <lineage>
        <taxon>Bacteria</taxon>
        <taxon>Bacillati</taxon>
        <taxon>Bacillota</taxon>
        <taxon>Negativicutes</taxon>
        <taxon>Acetonemataceae</taxon>
        <taxon>Anaeroselena</taxon>
    </lineage>
</organism>
<dbReference type="Proteomes" id="UP001254848">
    <property type="component" value="Unassembled WGS sequence"/>
</dbReference>
<keyword evidence="1" id="KW-0732">Signal</keyword>
<evidence type="ECO:0000313" key="3">
    <source>
        <dbReference type="Proteomes" id="UP001254848"/>
    </source>
</evidence>
<evidence type="ECO:0008006" key="4">
    <source>
        <dbReference type="Google" id="ProtNLM"/>
    </source>
</evidence>
<comment type="caution">
    <text evidence="2">The sequence shown here is derived from an EMBL/GenBank/DDBJ whole genome shotgun (WGS) entry which is preliminary data.</text>
</comment>
<dbReference type="EMBL" id="JAUOZS010000001">
    <property type="protein sequence ID" value="MDT8902393.1"/>
    <property type="molecule type" value="Genomic_DNA"/>
</dbReference>
<name>A0ABU3P024_9FIRM</name>
<gene>
    <name evidence="2" type="ORF">Q4T40_14180</name>
</gene>